<dbReference type="EMBL" id="CAJVPS010009268">
    <property type="protein sequence ID" value="CAG8648849.1"/>
    <property type="molecule type" value="Genomic_DNA"/>
</dbReference>
<sequence length="208" mass="23751">MARKYPKSDFVGIDFSPIFPTEGFPGNIKFVNSNFLDGPTFDDSYFDFTHQKFMSVSFTEQQWEKQVIPELLRITKPGGWIEIVEADIIVSTGKVTQRLMNGVRECFKSKGLNIQVGESIIPQIIENTNAFSEIKKKKKSIPLGKKGGKSGQETLKFYTRAYDSARMLLSSSMNITPEHFDALVETVSIEADKFYSYTNHYRIYGQKR</sequence>
<organism evidence="1 2">
    <name type="scientific">Ambispora leptoticha</name>
    <dbReference type="NCBI Taxonomy" id="144679"/>
    <lineage>
        <taxon>Eukaryota</taxon>
        <taxon>Fungi</taxon>
        <taxon>Fungi incertae sedis</taxon>
        <taxon>Mucoromycota</taxon>
        <taxon>Glomeromycotina</taxon>
        <taxon>Glomeromycetes</taxon>
        <taxon>Archaeosporales</taxon>
        <taxon>Ambisporaceae</taxon>
        <taxon>Ambispora</taxon>
    </lineage>
</organism>
<dbReference type="CDD" id="cd02440">
    <property type="entry name" value="AdoMet_MTases"/>
    <property type="match status" value="1"/>
</dbReference>
<accession>A0A9N9DPP7</accession>
<comment type="caution">
    <text evidence="1">The sequence shown here is derived from an EMBL/GenBank/DDBJ whole genome shotgun (WGS) entry which is preliminary data.</text>
</comment>
<dbReference type="OrthoDB" id="2013972at2759"/>
<reference evidence="1" key="1">
    <citation type="submission" date="2021-06" db="EMBL/GenBank/DDBJ databases">
        <authorList>
            <person name="Kallberg Y."/>
            <person name="Tangrot J."/>
            <person name="Rosling A."/>
        </authorList>
    </citation>
    <scope>NUCLEOTIDE SEQUENCE</scope>
    <source>
        <strain evidence="1">FL130A</strain>
    </source>
</reference>
<gene>
    <name evidence="1" type="ORF">ALEPTO_LOCUS9946</name>
</gene>
<dbReference type="InterPro" id="IPR029063">
    <property type="entry name" value="SAM-dependent_MTases_sf"/>
</dbReference>
<proteinExistence type="predicted"/>
<dbReference type="Proteomes" id="UP000789508">
    <property type="component" value="Unassembled WGS sequence"/>
</dbReference>
<keyword evidence="2" id="KW-1185">Reference proteome</keyword>
<dbReference type="SUPFAM" id="SSF53335">
    <property type="entry name" value="S-adenosyl-L-methionine-dependent methyltransferases"/>
    <property type="match status" value="1"/>
</dbReference>
<protein>
    <submittedName>
        <fullName evidence="1">8634_t:CDS:1</fullName>
    </submittedName>
</protein>
<dbReference type="AlphaFoldDB" id="A0A9N9DPP7"/>
<name>A0A9N9DPP7_9GLOM</name>
<evidence type="ECO:0000313" key="2">
    <source>
        <dbReference type="Proteomes" id="UP000789508"/>
    </source>
</evidence>
<evidence type="ECO:0000313" key="1">
    <source>
        <dbReference type="EMBL" id="CAG8648849.1"/>
    </source>
</evidence>
<dbReference type="Gene3D" id="3.40.50.150">
    <property type="entry name" value="Vaccinia Virus protein VP39"/>
    <property type="match status" value="1"/>
</dbReference>